<dbReference type="PANTHER" id="PTHR39178">
    <property type="entry name" value="HYPOTHETICAL RIBOSOME-ASSOCIATED PROTEIN"/>
    <property type="match status" value="1"/>
</dbReference>
<dbReference type="InterPro" id="IPR036764">
    <property type="entry name" value="Peptidase_Prp_sf"/>
</dbReference>
<evidence type="ECO:0000256" key="2">
    <source>
        <dbReference type="ARBA" id="ARBA00022670"/>
    </source>
</evidence>
<dbReference type="STRING" id="520767.ATZ99_18150"/>
<accession>A0A162MA12</accession>
<proteinExistence type="inferred from homology"/>
<dbReference type="RefSeq" id="WP_068748929.1">
    <property type="nucleotide sequence ID" value="NZ_LOHZ01000040.1"/>
</dbReference>
<dbReference type="Pfam" id="PF04327">
    <property type="entry name" value="Peptidase_Prp"/>
    <property type="match status" value="1"/>
</dbReference>
<protein>
    <recommendedName>
        <fullName evidence="6">Ribosomal processing cysteine protease Prp</fullName>
    </recommendedName>
</protein>
<evidence type="ECO:0000313" key="7">
    <source>
        <dbReference type="EMBL" id="KYO64757.1"/>
    </source>
</evidence>
<keyword evidence="2" id="KW-0645">Protease</keyword>
<organism evidence="7 8">
    <name type="scientific">Thermovenabulum gondwanense</name>
    <dbReference type="NCBI Taxonomy" id="520767"/>
    <lineage>
        <taxon>Bacteria</taxon>
        <taxon>Bacillati</taxon>
        <taxon>Bacillota</taxon>
        <taxon>Clostridia</taxon>
        <taxon>Thermosediminibacterales</taxon>
        <taxon>Thermosediminibacteraceae</taxon>
        <taxon>Thermovenabulum</taxon>
    </lineage>
</organism>
<dbReference type="Proteomes" id="UP000075737">
    <property type="component" value="Unassembled WGS sequence"/>
</dbReference>
<evidence type="ECO:0000313" key="8">
    <source>
        <dbReference type="Proteomes" id="UP000075737"/>
    </source>
</evidence>
<evidence type="ECO:0000256" key="3">
    <source>
        <dbReference type="ARBA" id="ARBA00022801"/>
    </source>
</evidence>
<keyword evidence="4" id="KW-0788">Thiol protease</keyword>
<sequence length="111" mass="12170">MVDITIWKDLKGNIAGLEIKGHAGYADYGSDIVCAAVSALAETAILGVKKIAAVNANTVKKEGLVRIEIPEVLPEENRYRVNIILRTITAGLEDLAKTYPEYVRLVCREEN</sequence>
<gene>
    <name evidence="7" type="ORF">ATZ99_18150</name>
</gene>
<reference evidence="7 8" key="1">
    <citation type="submission" date="2015-12" db="EMBL/GenBank/DDBJ databases">
        <title>Draft genome of Thermovenabulum gondwanense isolated from a red thermophilic microbial mat colonisisng an outflow channel of a bore well.</title>
        <authorList>
            <person name="Patel B.K."/>
        </authorList>
    </citation>
    <scope>NUCLEOTIDE SEQUENCE [LARGE SCALE GENOMIC DNA]</scope>
    <source>
        <strain evidence="7 8">R270</strain>
    </source>
</reference>
<dbReference type="AlphaFoldDB" id="A0A162MA12"/>
<evidence type="ECO:0000256" key="6">
    <source>
        <dbReference type="ARBA" id="ARBA00044538"/>
    </source>
</evidence>
<dbReference type="Gene3D" id="3.30.70.1490">
    <property type="entry name" value="Cysteine protease Prp"/>
    <property type="match status" value="1"/>
</dbReference>
<dbReference type="InterPro" id="IPR007422">
    <property type="entry name" value="Peptidase_Prp"/>
</dbReference>
<dbReference type="GO" id="GO:0006508">
    <property type="term" value="P:proteolysis"/>
    <property type="evidence" value="ECO:0007669"/>
    <property type="project" value="UniProtKB-KW"/>
</dbReference>
<dbReference type="CDD" id="cd16332">
    <property type="entry name" value="Prp-like"/>
    <property type="match status" value="1"/>
</dbReference>
<dbReference type="GO" id="GO:0042254">
    <property type="term" value="P:ribosome biogenesis"/>
    <property type="evidence" value="ECO:0007669"/>
    <property type="project" value="UniProtKB-KW"/>
</dbReference>
<dbReference type="EMBL" id="LOHZ01000040">
    <property type="protein sequence ID" value="KYO64757.1"/>
    <property type="molecule type" value="Genomic_DNA"/>
</dbReference>
<comment type="similarity">
    <text evidence="5">Belongs to the Prp family.</text>
</comment>
<dbReference type="OrthoDB" id="48998at2"/>
<dbReference type="PANTHER" id="PTHR39178:SF1">
    <property type="entry name" value="RIBOSOMAL-PROCESSING CYSTEINE PROTEASE PRP"/>
    <property type="match status" value="1"/>
</dbReference>
<dbReference type="SUPFAM" id="SSF118010">
    <property type="entry name" value="TM1457-like"/>
    <property type="match status" value="1"/>
</dbReference>
<evidence type="ECO:0000256" key="5">
    <source>
        <dbReference type="ARBA" id="ARBA00044503"/>
    </source>
</evidence>
<keyword evidence="1" id="KW-0690">Ribosome biogenesis</keyword>
<dbReference type="GO" id="GO:0008234">
    <property type="term" value="F:cysteine-type peptidase activity"/>
    <property type="evidence" value="ECO:0007669"/>
    <property type="project" value="UniProtKB-KW"/>
</dbReference>
<evidence type="ECO:0000256" key="4">
    <source>
        <dbReference type="ARBA" id="ARBA00022807"/>
    </source>
</evidence>
<keyword evidence="3" id="KW-0378">Hydrolase</keyword>
<keyword evidence="8" id="KW-1185">Reference proteome</keyword>
<comment type="caution">
    <text evidence="7">The sequence shown here is derived from an EMBL/GenBank/DDBJ whole genome shotgun (WGS) entry which is preliminary data.</text>
</comment>
<evidence type="ECO:0000256" key="1">
    <source>
        <dbReference type="ARBA" id="ARBA00022517"/>
    </source>
</evidence>
<name>A0A162MA12_9FIRM</name>